<dbReference type="GO" id="GO:0032543">
    <property type="term" value="P:mitochondrial translation"/>
    <property type="evidence" value="ECO:0007669"/>
    <property type="project" value="TreeGrafter"/>
</dbReference>
<gene>
    <name evidence="11" type="primary">LOC115875398</name>
</gene>
<dbReference type="SMART" id="SM01387">
    <property type="entry name" value="Ribosomal_S15"/>
    <property type="match status" value="1"/>
</dbReference>
<dbReference type="InterPro" id="IPR000589">
    <property type="entry name" value="Ribosomal_uS15"/>
</dbReference>
<comment type="subcellular location">
    <subcellularLocation>
        <location evidence="1">Mitochondrion</location>
    </subcellularLocation>
</comment>
<dbReference type="SUPFAM" id="SSF47060">
    <property type="entry name" value="S15/NS1 RNA-binding domain"/>
    <property type="match status" value="1"/>
</dbReference>
<evidence type="ECO:0000256" key="3">
    <source>
        <dbReference type="ARBA" id="ARBA00022946"/>
    </source>
</evidence>
<dbReference type="GO" id="GO:0005763">
    <property type="term" value="C:mitochondrial small ribosomal subunit"/>
    <property type="evidence" value="ECO:0007669"/>
    <property type="project" value="TreeGrafter"/>
</dbReference>
<proteinExistence type="inferred from homology"/>
<dbReference type="PANTHER" id="PTHR46685">
    <property type="entry name" value="28S RIBOSOMAL PROTEIN S15, MITOCHONDRIAL"/>
    <property type="match status" value="1"/>
</dbReference>
<name>A0A6J2X6S6_SITOR</name>
<dbReference type="InParanoid" id="A0A6J2X6S6"/>
<evidence type="ECO:0000256" key="4">
    <source>
        <dbReference type="ARBA" id="ARBA00022980"/>
    </source>
</evidence>
<evidence type="ECO:0000313" key="11">
    <source>
        <dbReference type="RefSeq" id="XP_030746700.1"/>
    </source>
</evidence>
<dbReference type="InterPro" id="IPR052137">
    <property type="entry name" value="uS15_ribosomal"/>
</dbReference>
<dbReference type="PANTHER" id="PTHR46685:SF1">
    <property type="entry name" value="SMALL RIBOSOMAL SUBUNIT PROTEIN US15M"/>
    <property type="match status" value="1"/>
</dbReference>
<organism evidence="10 11">
    <name type="scientific">Sitophilus oryzae</name>
    <name type="common">Rice weevil</name>
    <name type="synonym">Curculio oryzae</name>
    <dbReference type="NCBI Taxonomy" id="7048"/>
    <lineage>
        <taxon>Eukaryota</taxon>
        <taxon>Metazoa</taxon>
        <taxon>Ecdysozoa</taxon>
        <taxon>Arthropoda</taxon>
        <taxon>Hexapoda</taxon>
        <taxon>Insecta</taxon>
        <taxon>Pterygota</taxon>
        <taxon>Neoptera</taxon>
        <taxon>Endopterygota</taxon>
        <taxon>Coleoptera</taxon>
        <taxon>Polyphaga</taxon>
        <taxon>Cucujiformia</taxon>
        <taxon>Curculionidae</taxon>
        <taxon>Dryophthorinae</taxon>
        <taxon>Sitophilus</taxon>
    </lineage>
</organism>
<evidence type="ECO:0000256" key="8">
    <source>
        <dbReference type="ARBA" id="ARBA00035528"/>
    </source>
</evidence>
<dbReference type="GO" id="GO:0003735">
    <property type="term" value="F:structural constituent of ribosome"/>
    <property type="evidence" value="ECO:0007669"/>
    <property type="project" value="InterPro"/>
</dbReference>
<dbReference type="OrthoDB" id="441444at2759"/>
<keyword evidence="6 9" id="KW-0687">Ribonucleoprotein</keyword>
<keyword evidence="10" id="KW-1185">Reference proteome</keyword>
<dbReference type="AlphaFoldDB" id="A0A6J2X6S6"/>
<sequence length="269" mass="32647">MNKILNHNKNIIQITIRNYAFKSDLKIKWVRPEKIPCYKPEKSGDLSPFPKINKSEYLHEFRKSKELETADENVKRLFTLEFNSRKYSTQFYNKRAMEEVKRHEFDTGSIEIKLARWTGYIRAWQEAMERFPRNKRLKVKLKEVIDMRKKHLRYLRRWDYKKFEWILENLNLIYKPSPTESTWVTRKGSLVKLTDKYCADIKKDKLEKYRYLLEAEQPAFLEEKLRTLQFIRNEQNDCGVEVTVSDDEINKVKQLLEELKLKRTPVEEN</sequence>
<keyword evidence="5" id="KW-0496">Mitochondrion</keyword>
<dbReference type="Proteomes" id="UP000504635">
    <property type="component" value="Unplaced"/>
</dbReference>
<dbReference type="Pfam" id="PF00312">
    <property type="entry name" value="Ribosomal_S15"/>
    <property type="match status" value="1"/>
</dbReference>
<accession>A0A6J2X6S6</accession>
<dbReference type="FunCoup" id="A0A6J2X6S6">
    <property type="interactions" value="898"/>
</dbReference>
<dbReference type="Gene3D" id="1.10.287.10">
    <property type="entry name" value="S15/NS1, RNA-binding"/>
    <property type="match status" value="1"/>
</dbReference>
<dbReference type="InterPro" id="IPR009068">
    <property type="entry name" value="uS15_NS1_RNA-bd_sf"/>
</dbReference>
<dbReference type="GO" id="GO:0003723">
    <property type="term" value="F:RNA binding"/>
    <property type="evidence" value="ECO:0007669"/>
    <property type="project" value="TreeGrafter"/>
</dbReference>
<evidence type="ECO:0000256" key="5">
    <source>
        <dbReference type="ARBA" id="ARBA00023128"/>
    </source>
</evidence>
<keyword evidence="4 9" id="KW-0689">Ribosomal protein</keyword>
<dbReference type="GeneID" id="115875398"/>
<dbReference type="KEGG" id="soy:115875398"/>
<protein>
    <recommendedName>
        <fullName evidence="7">Small ribosomal subunit protein uS15m</fullName>
    </recommendedName>
    <alternativeName>
        <fullName evidence="8">28S ribosomal protein S15, mitochondrial</fullName>
    </alternativeName>
</protein>
<evidence type="ECO:0000313" key="10">
    <source>
        <dbReference type="Proteomes" id="UP000504635"/>
    </source>
</evidence>
<reference evidence="11" key="1">
    <citation type="submission" date="2025-08" db="UniProtKB">
        <authorList>
            <consortium name="RefSeq"/>
        </authorList>
    </citation>
    <scope>IDENTIFICATION</scope>
    <source>
        <tissue evidence="11">Gonads</tissue>
    </source>
</reference>
<dbReference type="CTD" id="37587"/>
<evidence type="ECO:0000256" key="1">
    <source>
        <dbReference type="ARBA" id="ARBA00004173"/>
    </source>
</evidence>
<keyword evidence="3" id="KW-0809">Transit peptide</keyword>
<evidence type="ECO:0000256" key="6">
    <source>
        <dbReference type="ARBA" id="ARBA00023274"/>
    </source>
</evidence>
<dbReference type="RefSeq" id="XP_030746700.1">
    <property type="nucleotide sequence ID" value="XM_030890840.1"/>
</dbReference>
<comment type="similarity">
    <text evidence="2 9">Belongs to the universal ribosomal protein uS15 family.</text>
</comment>
<evidence type="ECO:0000256" key="9">
    <source>
        <dbReference type="RuleBase" id="RU003919"/>
    </source>
</evidence>
<evidence type="ECO:0000256" key="7">
    <source>
        <dbReference type="ARBA" id="ARBA00035249"/>
    </source>
</evidence>
<evidence type="ECO:0000256" key="2">
    <source>
        <dbReference type="ARBA" id="ARBA00008434"/>
    </source>
</evidence>